<name>A0A0K0CUX7_ANGCA</name>
<evidence type="ECO:0000313" key="4">
    <source>
        <dbReference type="WBParaSite" id="ACAC_0000106801-mRNA-1"/>
    </source>
</evidence>
<evidence type="ECO:0000259" key="2">
    <source>
        <dbReference type="Pfam" id="PF14837"/>
    </source>
</evidence>
<dbReference type="AlphaFoldDB" id="A0A0K0CUX7"/>
<accession>A0A0K0CUX7</accession>
<dbReference type="Proteomes" id="UP000035642">
    <property type="component" value="Unassembled WGS sequence"/>
</dbReference>
<evidence type="ECO:0000256" key="1">
    <source>
        <dbReference type="SAM" id="MobiDB-lite"/>
    </source>
</evidence>
<feature type="domain" description="Integrator complex subunit 5 N-terminal" evidence="2">
    <location>
        <begin position="100"/>
        <end position="167"/>
    </location>
</feature>
<dbReference type="InterPro" id="IPR029445">
    <property type="entry name" value="INTS5_N"/>
</dbReference>
<reference evidence="4" key="2">
    <citation type="submission" date="2017-02" db="UniProtKB">
        <authorList>
            <consortium name="WormBaseParasite"/>
        </authorList>
    </citation>
    <scope>IDENTIFICATION</scope>
</reference>
<dbReference type="Pfam" id="PF14837">
    <property type="entry name" value="INTS5_N"/>
    <property type="match status" value="1"/>
</dbReference>
<proteinExistence type="predicted"/>
<dbReference type="WBParaSite" id="ACAC_0000106801-mRNA-1">
    <property type="protein sequence ID" value="ACAC_0000106801-mRNA-1"/>
    <property type="gene ID" value="ACAC_0000106801"/>
</dbReference>
<evidence type="ECO:0000313" key="3">
    <source>
        <dbReference type="Proteomes" id="UP000035642"/>
    </source>
</evidence>
<reference evidence="3" key="1">
    <citation type="submission" date="2012-09" db="EMBL/GenBank/DDBJ databases">
        <authorList>
            <person name="Martin A.A."/>
        </authorList>
    </citation>
    <scope>NUCLEOTIDE SEQUENCE</scope>
</reference>
<organism evidence="3 4">
    <name type="scientific">Angiostrongylus cantonensis</name>
    <name type="common">Rat lungworm</name>
    <dbReference type="NCBI Taxonomy" id="6313"/>
    <lineage>
        <taxon>Eukaryota</taxon>
        <taxon>Metazoa</taxon>
        <taxon>Ecdysozoa</taxon>
        <taxon>Nematoda</taxon>
        <taxon>Chromadorea</taxon>
        <taxon>Rhabditida</taxon>
        <taxon>Rhabditina</taxon>
        <taxon>Rhabditomorpha</taxon>
        <taxon>Strongyloidea</taxon>
        <taxon>Metastrongylidae</taxon>
        <taxon>Angiostrongylus</taxon>
    </lineage>
</organism>
<sequence>MDLESPASPGCEGPGSPSNALVVSGFVEEPEHVEEEVVADDLHGTRVAVRSEHQRKAYRSPQWCERYRKLGDVCDAFMTLATMGDTASVYRRPIWVSLPATDLISPASDAYAEIPSARNAVLGYIGLLIHENAHQYFSEKENPQYGVDYSSVENAAITLMKMVEDFISTPFSKQTVIDVLSREVEWLEIPHNARMFTDSTRSCTNQILHLYGVSMFWGKLHSIHDNCFCDEHLRDPLAVLELLCVADMLL</sequence>
<keyword evidence="3" id="KW-1185">Reference proteome</keyword>
<dbReference type="STRING" id="6313.A0A0K0CUX7"/>
<protein>
    <submittedName>
        <fullName evidence="4">INTS5_N domain-containing protein</fullName>
    </submittedName>
</protein>
<feature type="region of interest" description="Disordered" evidence="1">
    <location>
        <begin position="1"/>
        <end position="20"/>
    </location>
</feature>